<reference evidence="1 2" key="2">
    <citation type="journal article" date="2014" name="Int. J. Syst. Evol. Microbiol.">
        <title>Methanobacterium paludis sp. nov. and a novel strain of Methanobacterium lacus isolated from northern peatlands.</title>
        <authorList>
            <person name="Cadillo-Quiroz H."/>
            <person name="Brauer S.L."/>
            <person name="Goodson N."/>
            <person name="Yavitt J.B."/>
            <person name="Zinder S.H."/>
        </authorList>
    </citation>
    <scope>NUCLEOTIDE SEQUENCE [LARGE SCALE GENOMIC DNA]</scope>
    <source>
        <strain evidence="1 2">AL-21</strain>
    </source>
</reference>
<dbReference type="Proteomes" id="UP000007490">
    <property type="component" value="Chromosome"/>
</dbReference>
<dbReference type="HOGENOM" id="CLU_3178574_0_0_2"/>
<dbReference type="AlphaFoldDB" id="F0T5X1"/>
<dbReference type="EMBL" id="CP002551">
    <property type="protein sequence ID" value="ADZ09364.1"/>
    <property type="molecule type" value="Genomic_DNA"/>
</dbReference>
<reference evidence="2" key="1">
    <citation type="submission" date="2011-02" db="EMBL/GenBank/DDBJ databases">
        <title>Complete sequence of Methanobacterium sp. AL-21.</title>
        <authorList>
            <consortium name="US DOE Joint Genome Institute"/>
            <person name="Lucas S."/>
            <person name="Copeland A."/>
            <person name="Lapidus A."/>
            <person name="Cheng J.-F."/>
            <person name="Goodwin L."/>
            <person name="Pitluck S."/>
            <person name="Chertkov O."/>
            <person name="Detter J.C."/>
            <person name="Han C."/>
            <person name="Tapia R."/>
            <person name="Land M."/>
            <person name="Hauser L."/>
            <person name="Kyrpides N."/>
            <person name="Ivanova N."/>
            <person name="Mikhailova N."/>
            <person name="Pagani I."/>
            <person name="Cadillo-Quiroz H."/>
            <person name="Imachi H."/>
            <person name="Zinder S."/>
            <person name="Liu W."/>
            <person name="Woyke T."/>
        </authorList>
    </citation>
    <scope>NUCLEOTIDE SEQUENCE [LARGE SCALE GENOMIC DNA]</scope>
    <source>
        <strain evidence="2">AL-21</strain>
    </source>
</reference>
<gene>
    <name evidence="1" type="ordered locus">Metbo_1119</name>
</gene>
<proteinExistence type="predicted"/>
<sequence length="46" mass="5388">MKKCRIFCDVYGANVNHSECMKCKLKKDCIKVKLPILNNKDLIKFI</sequence>
<dbReference type="KEGG" id="mel:Metbo_1119"/>
<keyword evidence="2" id="KW-1185">Reference proteome</keyword>
<organism evidence="1 2">
    <name type="scientific">Methanobacterium lacus (strain AL-21)</name>
    <dbReference type="NCBI Taxonomy" id="877455"/>
    <lineage>
        <taxon>Archaea</taxon>
        <taxon>Methanobacteriati</taxon>
        <taxon>Methanobacteriota</taxon>
        <taxon>Methanomada group</taxon>
        <taxon>Methanobacteria</taxon>
        <taxon>Methanobacteriales</taxon>
        <taxon>Methanobacteriaceae</taxon>
        <taxon>Methanobacterium</taxon>
    </lineage>
</organism>
<name>F0T5X1_METLA</name>
<evidence type="ECO:0000313" key="1">
    <source>
        <dbReference type="EMBL" id="ADZ09364.1"/>
    </source>
</evidence>
<accession>F0T5X1</accession>
<evidence type="ECO:0000313" key="2">
    <source>
        <dbReference type="Proteomes" id="UP000007490"/>
    </source>
</evidence>
<protein>
    <submittedName>
        <fullName evidence="1">Uncharacterized protein</fullName>
    </submittedName>
</protein>